<dbReference type="RefSeq" id="WP_131864292.1">
    <property type="nucleotide sequence ID" value="NZ_SMCR01000002.1"/>
</dbReference>
<proteinExistence type="predicted"/>
<sequence length="153" mass="17722">MSNLFYIFADKCDKNPPLLHHTYQRVYRLKLGYLLLNEEINYVCHQQDNETWHIIGQIENLPLLNYLIFSHFPSNKELISGELIPRAIRRYGYNIIKILHGDFCIINEDAAGKLLVISDERHSKTIIQGIQLLSATCGNTPSALQYRKINADH</sequence>
<gene>
    <name evidence="2" type="ORF">EDC52_102217</name>
</gene>
<dbReference type="InterPro" id="IPR029055">
    <property type="entry name" value="Ntn_hydrolases_N"/>
</dbReference>
<evidence type="ECO:0000313" key="2">
    <source>
        <dbReference type="EMBL" id="TCV98894.1"/>
    </source>
</evidence>
<dbReference type="EMBL" id="SMCR01000002">
    <property type="protein sequence ID" value="TCV98894.1"/>
    <property type="molecule type" value="Genomic_DNA"/>
</dbReference>
<dbReference type="Pfam" id="PF09147">
    <property type="entry name" value="CarA_N"/>
    <property type="match status" value="1"/>
</dbReference>
<organism evidence="2 3">
    <name type="scientific">Biostraticola tofi</name>
    <dbReference type="NCBI Taxonomy" id="466109"/>
    <lineage>
        <taxon>Bacteria</taxon>
        <taxon>Pseudomonadati</taxon>
        <taxon>Pseudomonadota</taxon>
        <taxon>Gammaproteobacteria</taxon>
        <taxon>Enterobacterales</taxon>
        <taxon>Bruguierivoracaceae</taxon>
        <taxon>Biostraticola</taxon>
    </lineage>
</organism>
<reference evidence="2 3" key="1">
    <citation type="submission" date="2019-03" db="EMBL/GenBank/DDBJ databases">
        <title>Genomic Encyclopedia of Type Strains, Phase IV (KMG-IV): sequencing the most valuable type-strain genomes for metagenomic binning, comparative biology and taxonomic classification.</title>
        <authorList>
            <person name="Goeker M."/>
        </authorList>
    </citation>
    <scope>NUCLEOTIDE SEQUENCE [LARGE SCALE GENOMIC DNA]</scope>
    <source>
        <strain evidence="2 3">DSM 19580</strain>
    </source>
</reference>
<accession>A0A4V2W596</accession>
<feature type="domain" description="Carbapenam-3-carboxylate synthase N-terminal" evidence="1">
    <location>
        <begin position="27"/>
        <end position="122"/>
    </location>
</feature>
<dbReference type="AlphaFoldDB" id="A0A4V2W596"/>
<keyword evidence="3" id="KW-1185">Reference proteome</keyword>
<protein>
    <submittedName>
        <fullName evidence="2">Uncharacterized protein DUF1933</fullName>
    </submittedName>
</protein>
<dbReference type="InterPro" id="IPR015230">
    <property type="entry name" value="CarA_N"/>
</dbReference>
<comment type="caution">
    <text evidence="2">The sequence shown here is derived from an EMBL/GenBank/DDBJ whole genome shotgun (WGS) entry which is preliminary data.</text>
</comment>
<evidence type="ECO:0000259" key="1">
    <source>
        <dbReference type="Pfam" id="PF09147"/>
    </source>
</evidence>
<dbReference type="Gene3D" id="3.60.20.10">
    <property type="entry name" value="Glutamine Phosphoribosylpyrophosphate, subunit 1, domain 1"/>
    <property type="match status" value="1"/>
</dbReference>
<name>A0A4V2W596_9GAMM</name>
<evidence type="ECO:0000313" key="3">
    <source>
        <dbReference type="Proteomes" id="UP000295719"/>
    </source>
</evidence>
<dbReference type="Proteomes" id="UP000295719">
    <property type="component" value="Unassembled WGS sequence"/>
</dbReference>
<dbReference type="OrthoDB" id="9763290at2"/>